<dbReference type="InterPro" id="IPR021986">
    <property type="entry name" value="Spherulin4"/>
</dbReference>
<gene>
    <name evidence="1" type="ORF">K504DRAFT_456254</name>
</gene>
<evidence type="ECO:0000313" key="1">
    <source>
        <dbReference type="EMBL" id="KAF2708221.1"/>
    </source>
</evidence>
<dbReference type="Pfam" id="PF12138">
    <property type="entry name" value="Spherulin4"/>
    <property type="match status" value="1"/>
</dbReference>
<evidence type="ECO:0000313" key="2">
    <source>
        <dbReference type="Proteomes" id="UP000799428"/>
    </source>
</evidence>
<dbReference type="AlphaFoldDB" id="A0A6G1K6Z9"/>
<name>A0A6G1K6Z9_9PLEO</name>
<dbReference type="PANTHER" id="PTHR35040:SF9">
    <property type="entry name" value="4-LIKE CELL SURFACE PROTEIN, PUTATIVE (AFU_ORTHOLOGUE AFUA_4G14080)-RELATED"/>
    <property type="match status" value="1"/>
</dbReference>
<reference evidence="1" key="1">
    <citation type="journal article" date="2020" name="Stud. Mycol.">
        <title>101 Dothideomycetes genomes: a test case for predicting lifestyles and emergence of pathogens.</title>
        <authorList>
            <person name="Haridas S."/>
            <person name="Albert R."/>
            <person name="Binder M."/>
            <person name="Bloem J."/>
            <person name="Labutti K."/>
            <person name="Salamov A."/>
            <person name="Andreopoulos B."/>
            <person name="Baker S."/>
            <person name="Barry K."/>
            <person name="Bills G."/>
            <person name="Bluhm B."/>
            <person name="Cannon C."/>
            <person name="Castanera R."/>
            <person name="Culley D."/>
            <person name="Daum C."/>
            <person name="Ezra D."/>
            <person name="Gonzalez J."/>
            <person name="Henrissat B."/>
            <person name="Kuo A."/>
            <person name="Liang C."/>
            <person name="Lipzen A."/>
            <person name="Lutzoni F."/>
            <person name="Magnuson J."/>
            <person name="Mondo S."/>
            <person name="Nolan M."/>
            <person name="Ohm R."/>
            <person name="Pangilinan J."/>
            <person name="Park H.-J."/>
            <person name="Ramirez L."/>
            <person name="Alfaro M."/>
            <person name="Sun H."/>
            <person name="Tritt A."/>
            <person name="Yoshinaga Y."/>
            <person name="Zwiers L.-H."/>
            <person name="Turgeon B."/>
            <person name="Goodwin S."/>
            <person name="Spatafora J."/>
            <person name="Crous P."/>
            <person name="Grigoriev I."/>
        </authorList>
    </citation>
    <scope>NUCLEOTIDE SEQUENCE</scope>
    <source>
        <strain evidence="1">CBS 279.74</strain>
    </source>
</reference>
<organism evidence="1 2">
    <name type="scientific">Pleomassaria siparia CBS 279.74</name>
    <dbReference type="NCBI Taxonomy" id="1314801"/>
    <lineage>
        <taxon>Eukaryota</taxon>
        <taxon>Fungi</taxon>
        <taxon>Dikarya</taxon>
        <taxon>Ascomycota</taxon>
        <taxon>Pezizomycotina</taxon>
        <taxon>Dothideomycetes</taxon>
        <taxon>Pleosporomycetidae</taxon>
        <taxon>Pleosporales</taxon>
        <taxon>Pleomassariaceae</taxon>
        <taxon>Pleomassaria</taxon>
    </lineage>
</organism>
<dbReference type="PANTHER" id="PTHR35040">
    <property type="match status" value="1"/>
</dbReference>
<dbReference type="Proteomes" id="UP000799428">
    <property type="component" value="Unassembled WGS sequence"/>
</dbReference>
<dbReference type="EMBL" id="MU005772">
    <property type="protein sequence ID" value="KAF2708221.1"/>
    <property type="molecule type" value="Genomic_DNA"/>
</dbReference>
<accession>A0A6G1K6Z9</accession>
<dbReference type="OrthoDB" id="5342184at2759"/>
<proteinExistence type="predicted"/>
<keyword evidence="2" id="KW-1185">Reference proteome</keyword>
<sequence>MRLQSLLALGFAVKASSLFVLLPLYIYPGPPDTPVWQPLYDAIAAYPTVQWQIIVNPNSGPGNNACPGTANVAADIYYQAAIAKLNGYANVVTLGYVDVAYGDIPVATIEANVDIYASWAACPGVDVSIDGIFFDDFVNQTSGAVTTAFANTISTYAIDKLPSAVTPIVFNPGSVIPAENQPAAFFTHASTVVDFENYASEYSTPGTMNTLLTTEGAGSLAKSAILIHDAPTTLDPTPWIHAMIANGVQAAYISQDPSWNAINGTLLNQIAAAITTG</sequence>
<protein>
    <submittedName>
        <fullName evidence="1">Uncharacterized protein</fullName>
    </submittedName>
</protein>